<evidence type="ECO:0000256" key="1">
    <source>
        <dbReference type="ARBA" id="ARBA00004167"/>
    </source>
</evidence>
<feature type="signal peptide" evidence="7">
    <location>
        <begin position="1"/>
        <end position="22"/>
    </location>
</feature>
<dbReference type="Pfam" id="PF01822">
    <property type="entry name" value="WSC"/>
    <property type="match status" value="2"/>
</dbReference>
<sequence>MRYTSTTLIAAVLPCIWPFVATATSWHYEGCYTDTVGLRTLRQNFFYSSNGMSIEACEQFCEAGGYSLAGIEYSDECYCDTTLRMTASQADGSTCFMPCSGNTSEVCGGPNRLSIYSTGSSYPTTNDDTVNGYAYVGCVSDSVAARTLSSFATVEGGADAMTVSACIAACKAQGHSYAGVEYGGECWCDDQLEHGAGLIDQALCSSPCRGNFSEYCGGSNALNVYAIPSVATLSR</sequence>
<dbReference type="OrthoDB" id="2019572at2759"/>
<gene>
    <name evidence="9" type="ORF">P280DRAFT_409240</name>
</gene>
<dbReference type="GO" id="GO:0005886">
    <property type="term" value="C:plasma membrane"/>
    <property type="evidence" value="ECO:0007669"/>
    <property type="project" value="TreeGrafter"/>
</dbReference>
<evidence type="ECO:0000256" key="6">
    <source>
        <dbReference type="ARBA" id="ARBA00023180"/>
    </source>
</evidence>
<dbReference type="EMBL" id="MU006798">
    <property type="protein sequence ID" value="KAF2636484.1"/>
    <property type="molecule type" value="Genomic_DNA"/>
</dbReference>
<dbReference type="SMART" id="SM00321">
    <property type="entry name" value="WSC"/>
    <property type="match status" value="2"/>
</dbReference>
<feature type="chain" id="PRO_5025629632" evidence="7">
    <location>
        <begin position="23"/>
        <end position="235"/>
    </location>
</feature>
<evidence type="ECO:0000256" key="4">
    <source>
        <dbReference type="ARBA" id="ARBA00022989"/>
    </source>
</evidence>
<reference evidence="9" key="1">
    <citation type="journal article" date="2020" name="Stud. Mycol.">
        <title>101 Dothideomycetes genomes: a test case for predicting lifestyles and emergence of pathogens.</title>
        <authorList>
            <person name="Haridas S."/>
            <person name="Albert R."/>
            <person name="Binder M."/>
            <person name="Bloem J."/>
            <person name="Labutti K."/>
            <person name="Salamov A."/>
            <person name="Andreopoulos B."/>
            <person name="Baker S."/>
            <person name="Barry K."/>
            <person name="Bills G."/>
            <person name="Bluhm B."/>
            <person name="Cannon C."/>
            <person name="Castanera R."/>
            <person name="Culley D."/>
            <person name="Daum C."/>
            <person name="Ezra D."/>
            <person name="Gonzalez J."/>
            <person name="Henrissat B."/>
            <person name="Kuo A."/>
            <person name="Liang C."/>
            <person name="Lipzen A."/>
            <person name="Lutzoni F."/>
            <person name="Magnuson J."/>
            <person name="Mondo S."/>
            <person name="Nolan M."/>
            <person name="Ohm R."/>
            <person name="Pangilinan J."/>
            <person name="Park H.-J."/>
            <person name="Ramirez L."/>
            <person name="Alfaro M."/>
            <person name="Sun H."/>
            <person name="Tritt A."/>
            <person name="Yoshinaga Y."/>
            <person name="Zwiers L.-H."/>
            <person name="Turgeon B."/>
            <person name="Goodwin S."/>
            <person name="Spatafora J."/>
            <person name="Crous P."/>
            <person name="Grigoriev I."/>
        </authorList>
    </citation>
    <scope>NUCLEOTIDE SEQUENCE</scope>
    <source>
        <strain evidence="9">CBS 473.64</strain>
    </source>
</reference>
<dbReference type="Proteomes" id="UP000799753">
    <property type="component" value="Unassembled WGS sequence"/>
</dbReference>
<evidence type="ECO:0000313" key="10">
    <source>
        <dbReference type="Proteomes" id="UP000799753"/>
    </source>
</evidence>
<proteinExistence type="predicted"/>
<evidence type="ECO:0000256" key="5">
    <source>
        <dbReference type="ARBA" id="ARBA00023136"/>
    </source>
</evidence>
<feature type="domain" description="WSC" evidence="8">
    <location>
        <begin position="132"/>
        <end position="228"/>
    </location>
</feature>
<comment type="subcellular location">
    <subcellularLocation>
        <location evidence="1">Membrane</location>
        <topology evidence="1">Single-pass membrane protein</topology>
    </subcellularLocation>
</comment>
<keyword evidence="4" id="KW-1133">Transmembrane helix</keyword>
<dbReference type="InterPro" id="IPR002889">
    <property type="entry name" value="WSC_carb-bd"/>
</dbReference>
<feature type="domain" description="WSC" evidence="8">
    <location>
        <begin position="25"/>
        <end position="119"/>
    </location>
</feature>
<keyword evidence="6" id="KW-0325">Glycoprotein</keyword>
<dbReference type="PROSITE" id="PS51212">
    <property type="entry name" value="WSC"/>
    <property type="match status" value="2"/>
</dbReference>
<keyword evidence="5" id="KW-0472">Membrane</keyword>
<keyword evidence="10" id="KW-1185">Reference proteome</keyword>
<protein>
    <submittedName>
        <fullName evidence="9">WSC-domain-containing protein</fullName>
    </submittedName>
</protein>
<organism evidence="9 10">
    <name type="scientific">Massarina eburnea CBS 473.64</name>
    <dbReference type="NCBI Taxonomy" id="1395130"/>
    <lineage>
        <taxon>Eukaryota</taxon>
        <taxon>Fungi</taxon>
        <taxon>Dikarya</taxon>
        <taxon>Ascomycota</taxon>
        <taxon>Pezizomycotina</taxon>
        <taxon>Dothideomycetes</taxon>
        <taxon>Pleosporomycetidae</taxon>
        <taxon>Pleosporales</taxon>
        <taxon>Massarineae</taxon>
        <taxon>Massarinaceae</taxon>
        <taxon>Massarina</taxon>
    </lineage>
</organism>
<accession>A0A6A6RR22</accession>
<dbReference type="AlphaFoldDB" id="A0A6A6RR22"/>
<evidence type="ECO:0000256" key="3">
    <source>
        <dbReference type="ARBA" id="ARBA00022729"/>
    </source>
</evidence>
<dbReference type="PANTHER" id="PTHR24269">
    <property type="entry name" value="KREMEN PROTEIN"/>
    <property type="match status" value="1"/>
</dbReference>
<evidence type="ECO:0000313" key="9">
    <source>
        <dbReference type="EMBL" id="KAF2636484.1"/>
    </source>
</evidence>
<keyword evidence="3 7" id="KW-0732">Signal</keyword>
<evidence type="ECO:0000256" key="7">
    <source>
        <dbReference type="SAM" id="SignalP"/>
    </source>
</evidence>
<keyword evidence="2" id="KW-0812">Transmembrane</keyword>
<dbReference type="InterPro" id="IPR051836">
    <property type="entry name" value="Kremen_rcpt"/>
</dbReference>
<evidence type="ECO:0000259" key="8">
    <source>
        <dbReference type="PROSITE" id="PS51212"/>
    </source>
</evidence>
<dbReference type="PANTHER" id="PTHR24269:SF16">
    <property type="entry name" value="PROTEIN SLG1"/>
    <property type="match status" value="1"/>
</dbReference>
<name>A0A6A6RR22_9PLEO</name>
<evidence type="ECO:0000256" key="2">
    <source>
        <dbReference type="ARBA" id="ARBA00022692"/>
    </source>
</evidence>